<keyword evidence="2" id="KW-0378">Hydrolase</keyword>
<dbReference type="Proteomes" id="UP001153328">
    <property type="component" value="Unassembled WGS sequence"/>
</dbReference>
<dbReference type="AlphaFoldDB" id="A0A9W4E2R1"/>
<sequence length="430" mass="46463">MSHTTVDAYPGVAGVVAAASAFVRFRPGLCTLRVVGRSREGRPLHLLTVGLDRPRVRNVLVVAGPHSDERVGAASALRIAERVALDPHLHVGSGAAWHFLLCLDPDGTLRSETGPAVRRTPAEHFRHAYRPPADEQPEWAPSIRPADDQLPESQALVRLIDELRPVLQCSLHGNDIGGSWVQLTRDIPGLAEHLGKLSAERDVPVQTGTYDALYWRSSGPGVYLMPEPGRRVQFDSLPEDVSRSTWMRPHLYGGMTALFEVPMWASPGVSDTSPHPDPAAALADLAVLLRHQSGLARTMLADVRQVLPPPGGDARLLRIAEGLVAMGPQVAEEWDALHPSPVRLSRAHVHALDIAARRMGLRAAGTLLQLLAGVTSPPGERVRAAGERRLARWAAELAATHALTWLAVPTQVDLQAEAVLSAFRHLPLGT</sequence>
<organism evidence="2 3">
    <name type="scientific">Actinacidiphila bryophytorum</name>
    <dbReference type="NCBI Taxonomy" id="1436133"/>
    <lineage>
        <taxon>Bacteria</taxon>
        <taxon>Bacillati</taxon>
        <taxon>Actinomycetota</taxon>
        <taxon>Actinomycetes</taxon>
        <taxon>Kitasatosporales</taxon>
        <taxon>Streptomycetaceae</taxon>
        <taxon>Actinacidiphila</taxon>
    </lineage>
</organism>
<keyword evidence="2" id="KW-0645">Protease</keyword>
<dbReference type="GO" id="GO:0006508">
    <property type="term" value="P:proteolysis"/>
    <property type="evidence" value="ECO:0007669"/>
    <property type="project" value="InterPro"/>
</dbReference>
<dbReference type="GO" id="GO:0008270">
    <property type="term" value="F:zinc ion binding"/>
    <property type="evidence" value="ECO:0007669"/>
    <property type="project" value="InterPro"/>
</dbReference>
<dbReference type="Gene3D" id="3.40.630.10">
    <property type="entry name" value="Zn peptidases"/>
    <property type="match status" value="1"/>
</dbReference>
<dbReference type="RefSeq" id="WP_205046880.1">
    <property type="nucleotide sequence ID" value="NZ_CAJVAX010000003.1"/>
</dbReference>
<name>A0A9W4E2R1_9ACTN</name>
<gene>
    <name evidence="2" type="ORF">SBRY_110177</name>
</gene>
<accession>A0A9W4E2R1</accession>
<keyword evidence="3" id="KW-1185">Reference proteome</keyword>
<dbReference type="GO" id="GO:0004181">
    <property type="term" value="F:metallocarboxypeptidase activity"/>
    <property type="evidence" value="ECO:0007669"/>
    <property type="project" value="InterPro"/>
</dbReference>
<evidence type="ECO:0000313" key="2">
    <source>
        <dbReference type="EMBL" id="CAG7616367.1"/>
    </source>
</evidence>
<comment type="caution">
    <text evidence="2">The sequence shown here is derived from an EMBL/GenBank/DDBJ whole genome shotgun (WGS) entry which is preliminary data.</text>
</comment>
<dbReference type="Pfam" id="PF00246">
    <property type="entry name" value="Peptidase_M14"/>
    <property type="match status" value="1"/>
</dbReference>
<keyword evidence="2" id="KW-0121">Carboxypeptidase</keyword>
<protein>
    <submittedName>
        <fullName evidence="2">Zinc carboxypeptidase</fullName>
    </submittedName>
</protein>
<reference evidence="2" key="1">
    <citation type="submission" date="2021-06" db="EMBL/GenBank/DDBJ databases">
        <authorList>
            <person name="Arsene-Ploetze F."/>
        </authorList>
    </citation>
    <scope>NUCLEOTIDE SEQUENCE</scope>
    <source>
        <strain evidence="2">SBRY1</strain>
    </source>
</reference>
<dbReference type="SUPFAM" id="SSF53187">
    <property type="entry name" value="Zn-dependent exopeptidases"/>
    <property type="match status" value="1"/>
</dbReference>
<evidence type="ECO:0000259" key="1">
    <source>
        <dbReference type="Pfam" id="PF00246"/>
    </source>
</evidence>
<dbReference type="EMBL" id="CAJVAX010000003">
    <property type="protein sequence ID" value="CAG7616367.1"/>
    <property type="molecule type" value="Genomic_DNA"/>
</dbReference>
<feature type="domain" description="Peptidase M14" evidence="1">
    <location>
        <begin position="23"/>
        <end position="174"/>
    </location>
</feature>
<dbReference type="InterPro" id="IPR000834">
    <property type="entry name" value="Peptidase_M14"/>
</dbReference>
<evidence type="ECO:0000313" key="3">
    <source>
        <dbReference type="Proteomes" id="UP001153328"/>
    </source>
</evidence>
<proteinExistence type="predicted"/>